<feature type="transmembrane region" description="Helical" evidence="9">
    <location>
        <begin position="184"/>
        <end position="205"/>
    </location>
</feature>
<keyword evidence="3" id="KW-1003">Cell membrane</keyword>
<comment type="caution">
    <text evidence="10">The sequence shown here is derived from an EMBL/GenBank/DDBJ whole genome shotgun (WGS) entry which is preliminary data.</text>
</comment>
<evidence type="ECO:0000256" key="1">
    <source>
        <dbReference type="ARBA" id="ARBA00004651"/>
    </source>
</evidence>
<protein>
    <submittedName>
        <fullName evidence="10">PTS system mannose-specific IIC component</fullName>
    </submittedName>
</protein>
<dbReference type="GeneID" id="94440240"/>
<evidence type="ECO:0000256" key="4">
    <source>
        <dbReference type="ARBA" id="ARBA00022597"/>
    </source>
</evidence>
<evidence type="ECO:0000313" key="10">
    <source>
        <dbReference type="EMBL" id="PXX79684.1"/>
    </source>
</evidence>
<feature type="transmembrane region" description="Helical" evidence="9">
    <location>
        <begin position="136"/>
        <end position="153"/>
    </location>
</feature>
<dbReference type="GO" id="GO:0005886">
    <property type="term" value="C:plasma membrane"/>
    <property type="evidence" value="ECO:0007669"/>
    <property type="project" value="UniProtKB-SubCell"/>
</dbReference>
<sequence length="262" mass="27967">MFVIQCILIGILTTFASSGSAPIGGYPLKYLFQRPFIGGLLCGIILGDIQKGVIIGCAMQLVYIGYFQVGGVGSMDMGIISFPCVAIAIASNIDTTAAIALATGLATVFTSIDSVVRLVCVQFGEMMKNAAAEGNWKKFTWGYVGLPTIFYLLERGVPSFLLVYFGTAAVDALLAFMPASLMTAFAAVATVLPAIGMAALMGYLVEDIWGIVFFLFGFACYVYLGLSTTAIIFPAIVVAYLYYRTMNKGAKPSEIDESEEII</sequence>
<evidence type="ECO:0000256" key="2">
    <source>
        <dbReference type="ARBA" id="ARBA00022448"/>
    </source>
</evidence>
<keyword evidence="4" id="KW-0762">Sugar transport</keyword>
<gene>
    <name evidence="10" type="ORF">DES51_105158</name>
</gene>
<keyword evidence="11" id="KW-1185">Reference proteome</keyword>
<dbReference type="OrthoDB" id="9815089at2"/>
<evidence type="ECO:0000256" key="8">
    <source>
        <dbReference type="ARBA" id="ARBA00023136"/>
    </source>
</evidence>
<dbReference type="EMBL" id="QJKH01000005">
    <property type="protein sequence ID" value="PXX79684.1"/>
    <property type="molecule type" value="Genomic_DNA"/>
</dbReference>
<keyword evidence="7 9" id="KW-1133">Transmembrane helix</keyword>
<dbReference type="PROSITE" id="PS51106">
    <property type="entry name" value="PTS_EIIC_TYPE_4"/>
    <property type="match status" value="1"/>
</dbReference>
<reference evidence="10 11" key="1">
    <citation type="submission" date="2018-05" db="EMBL/GenBank/DDBJ databases">
        <title>Genomic Encyclopedia of Type Strains, Phase IV (KMG-IV): sequencing the most valuable type-strain genomes for metagenomic binning, comparative biology and taxonomic classification.</title>
        <authorList>
            <person name="Goeker M."/>
        </authorList>
    </citation>
    <scope>NUCLEOTIDE SEQUENCE [LARGE SCALE GENOMIC DNA]</scope>
    <source>
        <strain evidence="10 11">JC118</strain>
    </source>
</reference>
<feature type="transmembrane region" description="Helical" evidence="9">
    <location>
        <begin position="61"/>
        <end position="90"/>
    </location>
</feature>
<evidence type="ECO:0000256" key="9">
    <source>
        <dbReference type="SAM" id="Phobius"/>
    </source>
</evidence>
<keyword evidence="2" id="KW-0813">Transport</keyword>
<keyword evidence="5" id="KW-0598">Phosphotransferase system</keyword>
<feature type="transmembrane region" description="Helical" evidence="9">
    <location>
        <begin position="30"/>
        <end position="49"/>
    </location>
</feature>
<organism evidence="10 11">
    <name type="scientific">Dielma fastidiosa</name>
    <dbReference type="NCBI Taxonomy" id="1034346"/>
    <lineage>
        <taxon>Bacteria</taxon>
        <taxon>Bacillati</taxon>
        <taxon>Bacillota</taxon>
        <taxon>Erysipelotrichia</taxon>
        <taxon>Erysipelotrichales</taxon>
        <taxon>Erysipelotrichaceae</taxon>
        <taxon>Dielma</taxon>
    </lineage>
</organism>
<evidence type="ECO:0000313" key="11">
    <source>
        <dbReference type="Proteomes" id="UP000247612"/>
    </source>
</evidence>
<dbReference type="AlphaFoldDB" id="A0A2V2FF04"/>
<dbReference type="Proteomes" id="UP000247612">
    <property type="component" value="Unassembled WGS sequence"/>
</dbReference>
<dbReference type="InterPro" id="IPR004700">
    <property type="entry name" value="PTS_IIC_man"/>
</dbReference>
<name>A0A2V2FF04_9FIRM</name>
<feature type="transmembrane region" description="Helical" evidence="9">
    <location>
        <begin position="211"/>
        <end position="243"/>
    </location>
</feature>
<accession>A0A2V2FF04</accession>
<keyword evidence="8 9" id="KW-0472">Membrane</keyword>
<dbReference type="GO" id="GO:0009401">
    <property type="term" value="P:phosphoenolpyruvate-dependent sugar phosphotransferase system"/>
    <property type="evidence" value="ECO:0007669"/>
    <property type="project" value="UniProtKB-KW"/>
</dbReference>
<feature type="transmembrane region" description="Helical" evidence="9">
    <location>
        <begin position="96"/>
        <end position="116"/>
    </location>
</feature>
<proteinExistence type="predicted"/>
<evidence type="ECO:0000256" key="6">
    <source>
        <dbReference type="ARBA" id="ARBA00022692"/>
    </source>
</evidence>
<comment type="subcellular location">
    <subcellularLocation>
        <location evidence="1">Cell membrane</location>
        <topology evidence="1">Multi-pass membrane protein</topology>
    </subcellularLocation>
</comment>
<dbReference type="RefSeq" id="WP_022937061.1">
    <property type="nucleotide sequence ID" value="NZ_CABKRQ010000002.1"/>
</dbReference>
<evidence type="ECO:0000256" key="3">
    <source>
        <dbReference type="ARBA" id="ARBA00022475"/>
    </source>
</evidence>
<dbReference type="STRING" id="1034346.GCA_000313565_00750"/>
<keyword evidence="6 9" id="KW-0812">Transmembrane</keyword>
<dbReference type="Pfam" id="PF03609">
    <property type="entry name" value="EII-Sor"/>
    <property type="match status" value="1"/>
</dbReference>
<evidence type="ECO:0000256" key="7">
    <source>
        <dbReference type="ARBA" id="ARBA00022989"/>
    </source>
</evidence>
<evidence type="ECO:0000256" key="5">
    <source>
        <dbReference type="ARBA" id="ARBA00022683"/>
    </source>
</evidence>